<feature type="compositionally biased region" description="Basic and acidic residues" evidence="1">
    <location>
        <begin position="88"/>
        <end position="98"/>
    </location>
</feature>
<comment type="caution">
    <text evidence="2">The sequence shown here is derived from an EMBL/GenBank/DDBJ whole genome shotgun (WGS) entry which is preliminary data.</text>
</comment>
<feature type="region of interest" description="Disordered" evidence="1">
    <location>
        <begin position="559"/>
        <end position="598"/>
    </location>
</feature>
<dbReference type="PANTHER" id="PTHR33053">
    <property type="entry name" value="PROTEIN, PUTATIVE-RELATED"/>
    <property type="match status" value="1"/>
</dbReference>
<organism evidence="2 3">
    <name type="scientific">Folsomia candida</name>
    <name type="common">Springtail</name>
    <dbReference type="NCBI Taxonomy" id="158441"/>
    <lineage>
        <taxon>Eukaryota</taxon>
        <taxon>Metazoa</taxon>
        <taxon>Ecdysozoa</taxon>
        <taxon>Arthropoda</taxon>
        <taxon>Hexapoda</taxon>
        <taxon>Collembola</taxon>
        <taxon>Entomobryomorpha</taxon>
        <taxon>Isotomoidea</taxon>
        <taxon>Isotomidae</taxon>
        <taxon>Proisotominae</taxon>
        <taxon>Folsomia</taxon>
    </lineage>
</organism>
<evidence type="ECO:0000313" key="3">
    <source>
        <dbReference type="Proteomes" id="UP000198287"/>
    </source>
</evidence>
<feature type="compositionally biased region" description="Polar residues" evidence="1">
    <location>
        <begin position="813"/>
        <end position="825"/>
    </location>
</feature>
<name>A0A226DLC3_FOLCA</name>
<reference evidence="2 3" key="1">
    <citation type="submission" date="2015-12" db="EMBL/GenBank/DDBJ databases">
        <title>The genome of Folsomia candida.</title>
        <authorList>
            <person name="Faddeeva A."/>
            <person name="Derks M.F."/>
            <person name="Anvar Y."/>
            <person name="Smit S."/>
            <person name="Van Straalen N."/>
            <person name="Roelofs D."/>
        </authorList>
    </citation>
    <scope>NUCLEOTIDE SEQUENCE [LARGE SCALE GENOMIC DNA]</scope>
    <source>
        <strain evidence="2 3">VU population</strain>
        <tissue evidence="2">Whole body</tissue>
    </source>
</reference>
<protein>
    <recommendedName>
        <fullName evidence="4">Transposase domain-containing protein</fullName>
    </recommendedName>
</protein>
<dbReference type="STRING" id="158441.A0A226DLC3"/>
<evidence type="ECO:0000313" key="2">
    <source>
        <dbReference type="EMBL" id="OXA45634.1"/>
    </source>
</evidence>
<feature type="region of interest" description="Disordered" evidence="1">
    <location>
        <begin position="628"/>
        <end position="657"/>
    </location>
</feature>
<feature type="compositionally biased region" description="Basic residues" evidence="1">
    <location>
        <begin position="579"/>
        <end position="590"/>
    </location>
</feature>
<dbReference type="Proteomes" id="UP000198287">
    <property type="component" value="Unassembled WGS sequence"/>
</dbReference>
<dbReference type="EMBL" id="LNIX01000017">
    <property type="protein sequence ID" value="OXA45634.1"/>
    <property type="molecule type" value="Genomic_DNA"/>
</dbReference>
<gene>
    <name evidence="2" type="ORF">Fcan01_19483</name>
</gene>
<sequence length="825" mass="93632">MNRARKRKLFRNAKDGIKDFALVSQYTKETVLNSIVPSSKSPTPHPHSSSQRDSVIFEIHNSEDDSFSSDFSDSQSTKESGSSDSDFEQPKQDTSNELREWAVKHNITCAALRDLLEILNRQPDFNLPKDPRTLLRTPRETAIEVVEPGEYVHFDWIPSVEKLFVQAPRPAIVKIQINIDGIPLYKSSARQFWPILANIVQLNQVIVIGIYSGLGKPANIDNFLSRFANQFISFEPGFSLKFEICAIVCDLPARSFILGTKCHSGYSSCGKCDIKGEYVDNRVTFPPGNYNLRSDESIRLKLDKAHHNQSSIIELLPVNLVEDVPVDFMHLVCLGITRKLLFLWTKGKKCPCRLRFHQVDQLTINLCNIKKSIPKEFARKPRPLKELDHWKATEYRQFLLYSGPIVLKKILTPELYQHFLCLHVAIAILVNPKTYQILNNYAEKLLQYFVNNFGEIYGKKYCSHNLHSLLHLARDSIRHGPLDDFSAFPFENKLQQIKKLVRSPAFPLQQVHRRVVEREQIQFSRRNQCAQQPKFLQPDINSEERSNCFKVGRGQRYKKYPLHRSSSDSDGEDVDLTGTKKKQKLSHSTKVKQIPPPPKYLVLVGDATSHSTSQGPGEAISPMFDEVTDQPPPINSPPSLQQQGTPRIASHSRQAHSSMISVCEHVNRPSSSPKIGPPPGNQILNKSRGFRTEFQTWMVRQVNIMKAQLRQLQESVDAIMNTSSGKQDRPVQNTFPADLLPMDDNSDLAKLEDFIKDSKATLIVELQRGIKAIHGKLDNADDDEIADIIKNWLKSSSKRIDSERKRLAKSGDTLPSTNSGSESDE</sequence>
<dbReference type="AlphaFoldDB" id="A0A226DLC3"/>
<evidence type="ECO:0000256" key="1">
    <source>
        <dbReference type="SAM" id="MobiDB-lite"/>
    </source>
</evidence>
<evidence type="ECO:0008006" key="4">
    <source>
        <dbReference type="Google" id="ProtNLM"/>
    </source>
</evidence>
<accession>A0A226DLC3</accession>
<dbReference type="OrthoDB" id="6614320at2759"/>
<feature type="region of interest" description="Disordered" evidence="1">
    <location>
        <begin position="64"/>
        <end position="98"/>
    </location>
</feature>
<feature type="compositionally biased region" description="Polar residues" evidence="1">
    <location>
        <begin position="637"/>
        <end position="657"/>
    </location>
</feature>
<proteinExistence type="predicted"/>
<keyword evidence="3" id="KW-1185">Reference proteome</keyword>
<feature type="region of interest" description="Disordered" evidence="1">
    <location>
        <begin position="801"/>
        <end position="825"/>
    </location>
</feature>